<feature type="binding site" description="axial binding residue" evidence="18">
    <location>
        <position position="166"/>
    </location>
    <ligand>
        <name>heme b</name>
        <dbReference type="ChEBI" id="CHEBI:60344"/>
    </ligand>
    <ligandPart>
        <name>Fe</name>
        <dbReference type="ChEBI" id="CHEBI:18248"/>
    </ligandPart>
</feature>
<dbReference type="InterPro" id="IPR002016">
    <property type="entry name" value="Haem_peroxidase"/>
</dbReference>
<feature type="binding site" evidence="18">
    <location>
        <position position="226"/>
    </location>
    <ligand>
        <name>Ca(2+)</name>
        <dbReference type="ChEBI" id="CHEBI:29108"/>
        <label>2</label>
    </ligand>
</feature>
<keyword evidence="11 21" id="KW-0560">Oxidoreductase</keyword>
<dbReference type="PRINTS" id="PR00461">
    <property type="entry name" value="PLPEROXIDASE"/>
</dbReference>
<dbReference type="Gene3D" id="1.10.420.10">
    <property type="entry name" value="Peroxidase, domain 2"/>
    <property type="match status" value="1"/>
</dbReference>
<dbReference type="AlphaFoldDB" id="S8EFM1"/>
<feature type="disulfide bond" evidence="20">
    <location>
        <begin position="173"/>
        <end position="205"/>
    </location>
</feature>
<feature type="binding site" evidence="18">
    <location>
        <position position="54"/>
    </location>
    <ligand>
        <name>Ca(2+)</name>
        <dbReference type="ChEBI" id="CHEBI:29108"/>
        <label>1</label>
    </ligand>
</feature>
<keyword evidence="15 21" id="KW-0376">Hydrogen peroxide</keyword>
<gene>
    <name evidence="23" type="ORF">M569_03364</name>
</gene>
<reference evidence="23 24" key="1">
    <citation type="journal article" date="2013" name="BMC Genomics">
        <title>The miniature genome of a carnivorous plant Genlisea aurea contains a low number of genes and short non-coding sequences.</title>
        <authorList>
            <person name="Leushkin E.V."/>
            <person name="Sutormin R.A."/>
            <person name="Nabieva E.R."/>
            <person name="Penin A.A."/>
            <person name="Kondrashov A.S."/>
            <person name="Logacheva M.D."/>
        </authorList>
    </citation>
    <scope>NUCLEOTIDE SEQUENCE [LARGE SCALE GENOMIC DNA]</scope>
</reference>
<evidence type="ECO:0000256" key="13">
    <source>
        <dbReference type="ARBA" id="ARBA00023157"/>
    </source>
</evidence>
<evidence type="ECO:0000256" key="16">
    <source>
        <dbReference type="PIRSR" id="PIRSR600823-1"/>
    </source>
</evidence>
<feature type="domain" description="Plant heme peroxidase family profile" evidence="22">
    <location>
        <begin position="3"/>
        <end position="303"/>
    </location>
</feature>
<keyword evidence="14" id="KW-0325">Glycoprotein</keyword>
<feature type="binding site" evidence="18">
    <location>
        <position position="167"/>
    </location>
    <ligand>
        <name>Ca(2+)</name>
        <dbReference type="ChEBI" id="CHEBI:29108"/>
        <label>2</label>
    </ligand>
</feature>
<dbReference type="GO" id="GO:0046872">
    <property type="term" value="F:metal ion binding"/>
    <property type="evidence" value="ECO:0007669"/>
    <property type="project" value="UniProtKB-UniRule"/>
</dbReference>
<comment type="similarity">
    <text evidence="21">Belongs to the peroxidase family. Classical plant (class III) peroxidase subfamily.</text>
</comment>
<feature type="binding site" evidence="18">
    <location>
        <position position="52"/>
    </location>
    <ligand>
        <name>Ca(2+)</name>
        <dbReference type="ChEBI" id="CHEBI:29108"/>
        <label>1</label>
    </ligand>
</feature>
<comment type="caution">
    <text evidence="23">The sequence shown here is derived from an EMBL/GenBank/DDBJ whole genome shotgun (WGS) entry which is preliminary data.</text>
</comment>
<dbReference type="EC" id="1.11.1.7" evidence="4 21"/>
<evidence type="ECO:0000313" key="24">
    <source>
        <dbReference type="Proteomes" id="UP000015453"/>
    </source>
</evidence>
<dbReference type="PROSITE" id="PS00436">
    <property type="entry name" value="PEROXIDASE_2"/>
    <property type="match status" value="1"/>
</dbReference>
<dbReference type="GO" id="GO:0005576">
    <property type="term" value="C:extracellular region"/>
    <property type="evidence" value="ECO:0007669"/>
    <property type="project" value="UniProtKB-SubCell"/>
</dbReference>
<keyword evidence="24" id="KW-1185">Reference proteome</keyword>
<feature type="non-terminal residue" evidence="23">
    <location>
        <position position="1"/>
    </location>
</feature>
<proteinExistence type="inferred from homology"/>
<dbReference type="GO" id="GO:0042744">
    <property type="term" value="P:hydrogen peroxide catabolic process"/>
    <property type="evidence" value="ECO:0007669"/>
    <property type="project" value="UniProtKB-KW"/>
</dbReference>
<comment type="catalytic activity">
    <reaction evidence="1 21">
        <text>2 a phenolic donor + H2O2 = 2 a phenolic radical donor + 2 H2O</text>
        <dbReference type="Rhea" id="RHEA:56136"/>
        <dbReference type="ChEBI" id="CHEBI:15377"/>
        <dbReference type="ChEBI" id="CHEBI:16240"/>
        <dbReference type="ChEBI" id="CHEBI:139520"/>
        <dbReference type="ChEBI" id="CHEBI:139521"/>
        <dbReference type="EC" id="1.11.1.7"/>
    </reaction>
</comment>
<evidence type="ECO:0000256" key="19">
    <source>
        <dbReference type="PIRSR" id="PIRSR600823-4"/>
    </source>
</evidence>
<evidence type="ECO:0000256" key="14">
    <source>
        <dbReference type="ARBA" id="ARBA00023180"/>
    </source>
</evidence>
<keyword evidence="13 20" id="KW-1015">Disulfide bond</keyword>
<feature type="binding site" evidence="18">
    <location>
        <position position="50"/>
    </location>
    <ligand>
        <name>Ca(2+)</name>
        <dbReference type="ChEBI" id="CHEBI:29108"/>
        <label>1</label>
    </ligand>
</feature>
<feature type="binding site" evidence="18">
    <location>
        <position position="218"/>
    </location>
    <ligand>
        <name>Ca(2+)</name>
        <dbReference type="ChEBI" id="CHEBI:29108"/>
        <label>2</label>
    </ligand>
</feature>
<dbReference type="PRINTS" id="PR00458">
    <property type="entry name" value="PEROXIDASE"/>
</dbReference>
<keyword evidence="5 21" id="KW-0964">Secreted</keyword>
<keyword evidence="6 21" id="KW-0575">Peroxidase</keyword>
<evidence type="ECO:0000256" key="15">
    <source>
        <dbReference type="ARBA" id="ARBA00023324"/>
    </source>
</evidence>
<dbReference type="GO" id="GO:0140825">
    <property type="term" value="F:lactoperoxidase activity"/>
    <property type="evidence" value="ECO:0007669"/>
    <property type="project" value="UniProtKB-EC"/>
</dbReference>
<evidence type="ECO:0000256" key="9">
    <source>
        <dbReference type="ARBA" id="ARBA00022729"/>
    </source>
</evidence>
<feature type="binding site" evidence="17">
    <location>
        <position position="136"/>
    </location>
    <ligand>
        <name>substrate</name>
    </ligand>
</feature>
<evidence type="ECO:0000256" key="21">
    <source>
        <dbReference type="RuleBase" id="RU362060"/>
    </source>
</evidence>
<evidence type="ECO:0000256" key="3">
    <source>
        <dbReference type="ARBA" id="ARBA00006873"/>
    </source>
</evidence>
<dbReference type="FunFam" id="1.10.520.10:FF:000008">
    <property type="entry name" value="Peroxidase"/>
    <property type="match status" value="1"/>
</dbReference>
<comment type="cofactor">
    <cofactor evidence="18 21">
        <name>Ca(2+)</name>
        <dbReference type="ChEBI" id="CHEBI:29108"/>
    </cofactor>
    <text evidence="18 21">Binds 2 calcium ions per subunit.</text>
</comment>
<dbReference type="InterPro" id="IPR000823">
    <property type="entry name" value="Peroxidase_pln"/>
</dbReference>
<evidence type="ECO:0000259" key="22">
    <source>
        <dbReference type="PROSITE" id="PS50873"/>
    </source>
</evidence>
<evidence type="ECO:0000256" key="10">
    <source>
        <dbReference type="ARBA" id="ARBA00022837"/>
    </source>
</evidence>
<evidence type="ECO:0000256" key="4">
    <source>
        <dbReference type="ARBA" id="ARBA00012313"/>
    </source>
</evidence>
<sequence length="303" mass="32597">GQGTSVGFYSRTCPRVESIVGSAVRSHFASDEGTAPGVLRLHFHDCFIRGCDGSVLLAGNGTERTALPNVLLRGYEVIDDAKNQVEAACPGVVSCADVLAIAARDAVVLTGGVGWEVQKGRRDGRISLASETATLPLFTDSVQIQIDKFQARGLDIQDLVTLVGSHTIGITVCNSFRYRLYNFSGTGAADPTINPAFLPTLRSICPENGNGSRRVYLDQGSGSRFDLSFFRNVKEGKAVLESDQRLWGDASTRTLVERYLGMRGAAGLRLFDAEFARAMVKMGNIQLKTGAEGEIRRVCSSPN</sequence>
<comment type="similarity">
    <text evidence="3">Belongs to the peroxidase family. Ascorbate peroxidase subfamily.</text>
</comment>
<evidence type="ECO:0000256" key="12">
    <source>
        <dbReference type="ARBA" id="ARBA00023004"/>
    </source>
</evidence>
<dbReference type="PROSITE" id="PS00435">
    <property type="entry name" value="PEROXIDASE_1"/>
    <property type="match status" value="1"/>
</dbReference>
<evidence type="ECO:0000256" key="2">
    <source>
        <dbReference type="ARBA" id="ARBA00002322"/>
    </source>
</evidence>
<dbReference type="PANTHER" id="PTHR31235">
    <property type="entry name" value="PEROXIDASE 25-RELATED"/>
    <property type="match status" value="1"/>
</dbReference>
<dbReference type="InterPro" id="IPR019793">
    <property type="entry name" value="Peroxidases_heam-ligand_BS"/>
</dbReference>
<dbReference type="FunFam" id="1.10.420.10:FF:000010">
    <property type="entry name" value="Peroxidase"/>
    <property type="match status" value="1"/>
</dbReference>
<dbReference type="Gene3D" id="1.10.520.10">
    <property type="match status" value="1"/>
</dbReference>
<dbReference type="InterPro" id="IPR010255">
    <property type="entry name" value="Haem_peroxidase_sf"/>
</dbReference>
<keyword evidence="8 18" id="KW-0479">Metal-binding</keyword>
<accession>S8EFM1</accession>
<evidence type="ECO:0000256" key="6">
    <source>
        <dbReference type="ARBA" id="ARBA00022559"/>
    </source>
</evidence>
<feature type="binding site" evidence="18">
    <location>
        <position position="45"/>
    </location>
    <ligand>
        <name>Ca(2+)</name>
        <dbReference type="ChEBI" id="CHEBI:29108"/>
        <label>1</label>
    </ligand>
</feature>
<evidence type="ECO:0000256" key="17">
    <source>
        <dbReference type="PIRSR" id="PIRSR600823-2"/>
    </source>
</evidence>
<evidence type="ECO:0000256" key="7">
    <source>
        <dbReference type="ARBA" id="ARBA00022617"/>
    </source>
</evidence>
<dbReference type="PROSITE" id="PS50873">
    <property type="entry name" value="PEROXIDASE_4"/>
    <property type="match status" value="1"/>
</dbReference>
<keyword evidence="7 21" id="KW-0349">Heme</keyword>
<dbReference type="InterPro" id="IPR033905">
    <property type="entry name" value="Secretory_peroxidase"/>
</dbReference>
<dbReference type="CDD" id="cd00693">
    <property type="entry name" value="secretory_peroxidase"/>
    <property type="match status" value="1"/>
</dbReference>
<name>S8EFM1_9LAMI</name>
<evidence type="ECO:0000313" key="23">
    <source>
        <dbReference type="EMBL" id="EPS71397.1"/>
    </source>
</evidence>
<evidence type="ECO:0000256" key="20">
    <source>
        <dbReference type="PIRSR" id="PIRSR600823-5"/>
    </source>
</evidence>
<feature type="disulfide bond" evidence="20">
    <location>
        <begin position="13"/>
        <end position="89"/>
    </location>
</feature>
<comment type="function">
    <text evidence="2">Removal of H(2)O(2), oxidation of toxic reductants, biosynthesis and degradation of lignin, suberization, auxin catabolism, response to environmental stresses such as wounding, pathogen attack and oxidative stress. These functions might be dependent on each isozyme/isoform in each plant tissue.</text>
</comment>
<dbReference type="GO" id="GO:0006979">
    <property type="term" value="P:response to oxidative stress"/>
    <property type="evidence" value="ECO:0007669"/>
    <property type="project" value="UniProtKB-UniRule"/>
</dbReference>
<feature type="active site" description="Proton acceptor" evidence="16">
    <location>
        <position position="44"/>
    </location>
</feature>
<keyword evidence="10 18" id="KW-0106">Calcium</keyword>
<keyword evidence="12 18" id="KW-0408">Iron</keyword>
<comment type="cofactor">
    <cofactor evidence="18 21">
        <name>heme b</name>
        <dbReference type="ChEBI" id="CHEBI:60344"/>
    </cofactor>
    <text evidence="18 21">Binds 1 heme b (iron(II)-protoporphyrin IX) group per subunit.</text>
</comment>
<organism evidence="23 24">
    <name type="scientific">Genlisea aurea</name>
    <dbReference type="NCBI Taxonomy" id="192259"/>
    <lineage>
        <taxon>Eukaryota</taxon>
        <taxon>Viridiplantae</taxon>
        <taxon>Streptophyta</taxon>
        <taxon>Embryophyta</taxon>
        <taxon>Tracheophyta</taxon>
        <taxon>Spermatophyta</taxon>
        <taxon>Magnoliopsida</taxon>
        <taxon>eudicotyledons</taxon>
        <taxon>Gunneridae</taxon>
        <taxon>Pentapetalae</taxon>
        <taxon>asterids</taxon>
        <taxon>lamiids</taxon>
        <taxon>Lamiales</taxon>
        <taxon>Lentibulariaceae</taxon>
        <taxon>Genlisea</taxon>
    </lineage>
</organism>
<evidence type="ECO:0000256" key="8">
    <source>
        <dbReference type="ARBA" id="ARBA00022723"/>
    </source>
</evidence>
<dbReference type="OrthoDB" id="2113341at2759"/>
<feature type="disulfide bond" evidence="20">
    <location>
        <begin position="95"/>
        <end position="299"/>
    </location>
</feature>
<feature type="binding site" evidence="18">
    <location>
        <position position="63"/>
    </location>
    <ligand>
        <name>Ca(2+)</name>
        <dbReference type="ChEBI" id="CHEBI:29108"/>
        <label>1</label>
    </ligand>
</feature>
<evidence type="ECO:0000256" key="18">
    <source>
        <dbReference type="PIRSR" id="PIRSR600823-3"/>
    </source>
</evidence>
<dbReference type="SUPFAM" id="SSF48113">
    <property type="entry name" value="Heme-dependent peroxidases"/>
    <property type="match status" value="1"/>
</dbReference>
<evidence type="ECO:0000256" key="1">
    <source>
        <dbReference type="ARBA" id="ARBA00000189"/>
    </source>
</evidence>
<dbReference type="Pfam" id="PF00141">
    <property type="entry name" value="peroxidase"/>
    <property type="match status" value="1"/>
</dbReference>
<evidence type="ECO:0000256" key="5">
    <source>
        <dbReference type="ARBA" id="ARBA00022525"/>
    </source>
</evidence>
<evidence type="ECO:0000256" key="11">
    <source>
        <dbReference type="ARBA" id="ARBA00023002"/>
    </source>
</evidence>
<protein>
    <recommendedName>
        <fullName evidence="4 21">Peroxidase</fullName>
        <ecNumber evidence="4 21">1.11.1.7</ecNumber>
    </recommendedName>
</protein>
<dbReference type="InterPro" id="IPR019794">
    <property type="entry name" value="Peroxidases_AS"/>
</dbReference>
<keyword evidence="9" id="KW-0732">Signal</keyword>
<feature type="disulfide bond" evidence="20">
    <location>
        <begin position="46"/>
        <end position="51"/>
    </location>
</feature>
<dbReference type="Proteomes" id="UP000015453">
    <property type="component" value="Unassembled WGS sequence"/>
</dbReference>
<feature type="site" description="Transition state stabilizer" evidence="19">
    <location>
        <position position="40"/>
    </location>
</feature>
<dbReference type="EMBL" id="AUSU01001272">
    <property type="protein sequence ID" value="EPS71397.1"/>
    <property type="molecule type" value="Genomic_DNA"/>
</dbReference>
<comment type="subcellular location">
    <subcellularLocation>
        <location evidence="21">Secreted</location>
    </subcellularLocation>
</comment>
<dbReference type="GO" id="GO:0020037">
    <property type="term" value="F:heme binding"/>
    <property type="evidence" value="ECO:0007669"/>
    <property type="project" value="UniProtKB-UniRule"/>
</dbReference>